<dbReference type="AlphaFoldDB" id="A0AAD7TEB3"/>
<dbReference type="InterPro" id="IPR036554">
    <property type="entry name" value="GHMP_kinase_C_sf"/>
</dbReference>
<protein>
    <submittedName>
        <fullName evidence="2">Uncharacterized protein</fullName>
    </submittedName>
</protein>
<organism evidence="2 3">
    <name type="scientific">Trametes cubensis</name>
    <dbReference type="NCBI Taxonomy" id="1111947"/>
    <lineage>
        <taxon>Eukaryota</taxon>
        <taxon>Fungi</taxon>
        <taxon>Dikarya</taxon>
        <taxon>Basidiomycota</taxon>
        <taxon>Agaricomycotina</taxon>
        <taxon>Agaricomycetes</taxon>
        <taxon>Polyporales</taxon>
        <taxon>Polyporaceae</taxon>
        <taxon>Trametes</taxon>
    </lineage>
</organism>
<gene>
    <name evidence="2" type="ORF">ONZ51_g13311</name>
</gene>
<dbReference type="Gene3D" id="3.30.70.890">
    <property type="entry name" value="GHMP kinase, C-terminal domain"/>
    <property type="match status" value="1"/>
</dbReference>
<dbReference type="EMBL" id="JAPEVG010001103">
    <property type="protein sequence ID" value="KAJ8453951.1"/>
    <property type="molecule type" value="Genomic_DNA"/>
</dbReference>
<sequence length="127" mass="13393">MKTTRTLSRSVSPTPLWSAGGGGCAVTLVPDDFADDALQALISTLEAQGYRPYVTAVGGSGMGILSPYDPIMVDGEDDVSPPLSPPATPDPNGAGESQHPSIRRRFESVDVSELSQWASGRGKWLYV</sequence>
<feature type="region of interest" description="Disordered" evidence="1">
    <location>
        <begin position="68"/>
        <end position="104"/>
    </location>
</feature>
<name>A0AAD7TEB3_9APHY</name>
<reference evidence="2" key="1">
    <citation type="submission" date="2022-11" db="EMBL/GenBank/DDBJ databases">
        <title>Genome Sequence of Cubamyces cubensis.</title>
        <authorList>
            <person name="Buettner E."/>
        </authorList>
    </citation>
    <scope>NUCLEOTIDE SEQUENCE</scope>
    <source>
        <strain evidence="2">MPL-01</strain>
    </source>
</reference>
<keyword evidence="3" id="KW-1185">Reference proteome</keyword>
<evidence type="ECO:0000313" key="2">
    <source>
        <dbReference type="EMBL" id="KAJ8453951.1"/>
    </source>
</evidence>
<accession>A0AAD7TEB3</accession>
<comment type="caution">
    <text evidence="2">The sequence shown here is derived from an EMBL/GenBank/DDBJ whole genome shotgun (WGS) entry which is preliminary data.</text>
</comment>
<evidence type="ECO:0000256" key="1">
    <source>
        <dbReference type="SAM" id="MobiDB-lite"/>
    </source>
</evidence>
<dbReference type="PROSITE" id="PS51257">
    <property type="entry name" value="PROKAR_LIPOPROTEIN"/>
    <property type="match status" value="1"/>
</dbReference>
<dbReference type="Proteomes" id="UP001215151">
    <property type="component" value="Unassembled WGS sequence"/>
</dbReference>
<evidence type="ECO:0000313" key="3">
    <source>
        <dbReference type="Proteomes" id="UP001215151"/>
    </source>
</evidence>
<proteinExistence type="predicted"/>
<dbReference type="SUPFAM" id="SSF55060">
    <property type="entry name" value="GHMP Kinase, C-terminal domain"/>
    <property type="match status" value="1"/>
</dbReference>